<evidence type="ECO:0000313" key="4">
    <source>
        <dbReference type="EMBL" id="SCX99943.1"/>
    </source>
</evidence>
<dbReference type="GO" id="GO:0016780">
    <property type="term" value="F:phosphotransferase activity, for other substituted phosphate groups"/>
    <property type="evidence" value="ECO:0007669"/>
    <property type="project" value="TreeGrafter"/>
</dbReference>
<dbReference type="PANTHER" id="PTHR30576:SF8">
    <property type="entry name" value="UNDECAPRENYL-PHOSPHATE GALACTOSE PHOSPHOTRANSFERASE"/>
    <property type="match status" value="1"/>
</dbReference>
<dbReference type="Pfam" id="PF02397">
    <property type="entry name" value="Bac_transf"/>
    <property type="match status" value="1"/>
</dbReference>
<keyword evidence="2" id="KW-1133">Transmembrane helix</keyword>
<evidence type="ECO:0000256" key="2">
    <source>
        <dbReference type="SAM" id="Phobius"/>
    </source>
</evidence>
<feature type="domain" description="Bacterial sugar transferase" evidence="3">
    <location>
        <begin position="8"/>
        <end position="183"/>
    </location>
</feature>
<dbReference type="STRING" id="185008.bhn_I2407"/>
<name>A0A1G5CBX8_9FIRM</name>
<evidence type="ECO:0000313" key="5">
    <source>
        <dbReference type="Proteomes" id="UP000183047"/>
    </source>
</evidence>
<comment type="similarity">
    <text evidence="1">Belongs to the bacterial sugar transferase family.</text>
</comment>
<accession>A0A1G5CBX8</accession>
<protein>
    <submittedName>
        <fullName evidence="4">Sugar transferase involved in LPS biosynthesis (Colanic, teichoic acid)</fullName>
    </submittedName>
</protein>
<keyword evidence="5" id="KW-1185">Reference proteome</keyword>
<evidence type="ECO:0000256" key="1">
    <source>
        <dbReference type="ARBA" id="ARBA00006464"/>
    </source>
</evidence>
<reference evidence="5" key="1">
    <citation type="submission" date="2016-10" db="EMBL/GenBank/DDBJ databases">
        <authorList>
            <person name="Varghese N."/>
            <person name="Submissions S."/>
        </authorList>
    </citation>
    <scope>NUCLEOTIDE SEQUENCE [LARGE SCALE GENOMIC DNA]</scope>
    <source>
        <strain evidence="5">XBD2006</strain>
    </source>
</reference>
<dbReference type="PANTHER" id="PTHR30576">
    <property type="entry name" value="COLANIC BIOSYNTHESIS UDP-GLUCOSE LIPID CARRIER TRANSFERASE"/>
    <property type="match status" value="1"/>
</dbReference>
<proteinExistence type="inferred from homology"/>
<dbReference type="EMBL" id="FMUR01000006">
    <property type="protein sequence ID" value="SCX99943.1"/>
    <property type="molecule type" value="Genomic_DNA"/>
</dbReference>
<organism evidence="4 5">
    <name type="scientific">Butyrivibrio hungatei</name>
    <dbReference type="NCBI Taxonomy" id="185008"/>
    <lineage>
        <taxon>Bacteria</taxon>
        <taxon>Bacillati</taxon>
        <taxon>Bacillota</taxon>
        <taxon>Clostridia</taxon>
        <taxon>Lachnospirales</taxon>
        <taxon>Lachnospiraceae</taxon>
        <taxon>Butyrivibrio</taxon>
    </lineage>
</organism>
<dbReference type="Proteomes" id="UP000183047">
    <property type="component" value="Unassembled WGS sequence"/>
</dbReference>
<gene>
    <name evidence="4" type="ORF">SAMN02910451_01041</name>
</gene>
<keyword evidence="4" id="KW-0808">Transferase</keyword>
<evidence type="ECO:0000259" key="3">
    <source>
        <dbReference type="Pfam" id="PF02397"/>
    </source>
</evidence>
<dbReference type="RefSeq" id="WP_074461749.1">
    <property type="nucleotide sequence ID" value="NZ_FMUR01000006.1"/>
</dbReference>
<keyword evidence="2" id="KW-0472">Membrane</keyword>
<keyword evidence="2" id="KW-0812">Transmembrane</keyword>
<feature type="transmembrane region" description="Helical" evidence="2">
    <location>
        <begin position="12"/>
        <end position="34"/>
    </location>
</feature>
<sequence length="206" mass="23972">MIYSKCIKRLIDIILSLLVLIPFCWLYLILAILVRVKLGSPVIFKQPRPGKDGKVFNLYKFRTMTDAKDENGNLLPDEDRLPEFGKKLRATSLDELPEFINILKGDMSFIGPRPLLVKYLPLYNEEQRHRHDVRPGLTGWAQVNGRNLLSWEDRFEKDVYYARNISFLFDLKIFFMTIAVVFKHDDINSATDATMEAFTGTKPKER</sequence>
<dbReference type="AlphaFoldDB" id="A0A1G5CBX8"/>
<dbReference type="InterPro" id="IPR003362">
    <property type="entry name" value="Bact_transf"/>
</dbReference>